<evidence type="ECO:0000256" key="1">
    <source>
        <dbReference type="SAM" id="MobiDB-lite"/>
    </source>
</evidence>
<evidence type="ECO:0000313" key="3">
    <source>
        <dbReference type="Proteomes" id="UP000295626"/>
    </source>
</evidence>
<accession>A0ABY2DI14</accession>
<gene>
    <name evidence="2" type="ORF">E1091_07965</name>
</gene>
<organism evidence="2 3">
    <name type="scientific">Micromonospora fluostatini</name>
    <dbReference type="NCBI Taxonomy" id="1629071"/>
    <lineage>
        <taxon>Bacteria</taxon>
        <taxon>Bacillati</taxon>
        <taxon>Actinomycetota</taxon>
        <taxon>Actinomycetes</taxon>
        <taxon>Micromonosporales</taxon>
        <taxon>Micromonosporaceae</taxon>
        <taxon>Micromonospora</taxon>
    </lineage>
</organism>
<proteinExistence type="predicted"/>
<dbReference type="EMBL" id="SMKE01000211">
    <property type="protein sequence ID" value="TDB98065.1"/>
    <property type="molecule type" value="Genomic_DNA"/>
</dbReference>
<protein>
    <recommendedName>
        <fullName evidence="4">Tetratricopeptide repeat protein</fullName>
    </recommendedName>
</protein>
<evidence type="ECO:0000313" key="2">
    <source>
        <dbReference type="EMBL" id="TDB98065.1"/>
    </source>
</evidence>
<dbReference type="Proteomes" id="UP000295626">
    <property type="component" value="Unassembled WGS sequence"/>
</dbReference>
<evidence type="ECO:0008006" key="4">
    <source>
        <dbReference type="Google" id="ProtNLM"/>
    </source>
</evidence>
<feature type="region of interest" description="Disordered" evidence="1">
    <location>
        <begin position="1"/>
        <end position="20"/>
    </location>
</feature>
<comment type="caution">
    <text evidence="2">The sequence shown here is derived from an EMBL/GenBank/DDBJ whole genome shotgun (WGS) entry which is preliminary data.</text>
</comment>
<reference evidence="2 3" key="1">
    <citation type="submission" date="2019-02" db="EMBL/GenBank/DDBJ databases">
        <title>Draft genome sequences of novel Actinobacteria.</title>
        <authorList>
            <person name="Sahin N."/>
            <person name="Ay H."/>
            <person name="Saygin H."/>
        </authorList>
    </citation>
    <scope>NUCLEOTIDE SEQUENCE [LARGE SCALE GENOMIC DNA]</scope>
    <source>
        <strain evidence="2 3">JCM 30529</strain>
    </source>
</reference>
<keyword evidence="3" id="KW-1185">Reference proteome</keyword>
<name>A0ABY2DI14_9ACTN</name>
<sequence length="179" mass="19242">MTSAASQDEAATHDESDETMTAVRQAVELGTSGHRAAARDALDALWTRVGPDGDALHRCTIAHYLADLQESVAAELAWDRRALAAVTDLTDERARRFHGSWQVRGLLPSLHLNLADGYRRLGEVGPARRHLDLARETVDALPDDGYGTMIRAGIGNLAEALDTGSRDPLGARDPLDAPA</sequence>